<dbReference type="EMBL" id="WNKS01000003">
    <property type="protein sequence ID" value="MTV30231.1"/>
    <property type="molecule type" value="Genomic_DNA"/>
</dbReference>
<dbReference type="Pfam" id="PF04205">
    <property type="entry name" value="FMN_bind"/>
    <property type="match status" value="1"/>
</dbReference>
<dbReference type="HAMAP" id="MF_00479">
    <property type="entry name" value="RsxG_RnfG"/>
    <property type="match status" value="1"/>
</dbReference>
<comment type="caution">
    <text evidence="9">The sequence shown here is derived from an EMBL/GenBank/DDBJ whole genome shotgun (WGS) entry which is preliminary data.</text>
</comment>
<dbReference type="GO" id="GO:0022900">
    <property type="term" value="P:electron transport chain"/>
    <property type="evidence" value="ECO:0007669"/>
    <property type="project" value="UniProtKB-UniRule"/>
</dbReference>
<comment type="subcellular location">
    <subcellularLocation>
        <location evidence="6">Cell inner membrane</location>
        <topology evidence="6">Single-pass membrane protein</topology>
    </subcellularLocation>
</comment>
<keyword evidence="6" id="KW-0997">Cell inner membrane</keyword>
<keyword evidence="6" id="KW-1278">Translocase</keyword>
<dbReference type="AlphaFoldDB" id="A0A6N8DM24"/>
<keyword evidence="6 7" id="KW-0472">Membrane</keyword>
<evidence type="ECO:0000256" key="1">
    <source>
        <dbReference type="ARBA" id="ARBA00022448"/>
    </source>
</evidence>
<feature type="transmembrane region" description="Helical" evidence="7">
    <location>
        <begin position="12"/>
        <end position="31"/>
    </location>
</feature>
<keyword evidence="6" id="KW-1003">Cell membrane</keyword>
<keyword evidence="4 6" id="KW-0288">FMN</keyword>
<evidence type="ECO:0000259" key="8">
    <source>
        <dbReference type="SMART" id="SM00900"/>
    </source>
</evidence>
<dbReference type="PANTHER" id="PTHR36118">
    <property type="entry name" value="ION-TRANSLOCATING OXIDOREDUCTASE COMPLEX SUBUNIT G"/>
    <property type="match status" value="1"/>
</dbReference>
<evidence type="ECO:0000256" key="7">
    <source>
        <dbReference type="SAM" id="Phobius"/>
    </source>
</evidence>
<evidence type="ECO:0000256" key="3">
    <source>
        <dbReference type="ARBA" id="ARBA00022630"/>
    </source>
</evidence>
<dbReference type="Proteomes" id="UP000439113">
    <property type="component" value="Unassembled WGS sequence"/>
</dbReference>
<dbReference type="OrthoDB" id="9784165at2"/>
<accession>A0A6N8DM24</accession>
<dbReference type="InterPro" id="IPR010209">
    <property type="entry name" value="Ion_transpt_RnfG/RsxG"/>
</dbReference>
<keyword evidence="5 6" id="KW-0249">Electron transport</keyword>
<evidence type="ECO:0000256" key="6">
    <source>
        <dbReference type="HAMAP-Rule" id="MF_00479"/>
    </source>
</evidence>
<evidence type="ECO:0000256" key="4">
    <source>
        <dbReference type="ARBA" id="ARBA00022643"/>
    </source>
</evidence>
<reference evidence="9 10" key="1">
    <citation type="submission" date="2019-11" db="EMBL/GenBank/DDBJ databases">
        <title>Whole-genome sequence of a Rhodoblastus acidophilus DSM 142.</title>
        <authorList>
            <person name="Kyndt J.A."/>
            <person name="Meyer T.E."/>
        </authorList>
    </citation>
    <scope>NUCLEOTIDE SEQUENCE [LARGE SCALE GENOMIC DNA]</scope>
    <source>
        <strain evidence="9 10">DSM 142</strain>
    </source>
</reference>
<protein>
    <recommendedName>
        <fullName evidence="6">Ion-translocating oxidoreductase complex subunit G</fullName>
        <ecNumber evidence="6">7.-.-.-</ecNumber>
    </recommendedName>
    <alternativeName>
        <fullName evidence="6">Rnf electron transport complex subunit G</fullName>
    </alternativeName>
</protein>
<evidence type="ECO:0000313" key="9">
    <source>
        <dbReference type="EMBL" id="MTV30231.1"/>
    </source>
</evidence>
<keyword evidence="6 7" id="KW-1133">Transmembrane helix</keyword>
<comment type="subunit">
    <text evidence="6">The complex is composed of six subunits: RnfA, RnfB, RnfC, RnfD, RnfE and RnfG.</text>
</comment>
<dbReference type="SMART" id="SM00900">
    <property type="entry name" value="FMN_bind"/>
    <property type="match status" value="1"/>
</dbReference>
<keyword evidence="6 7" id="KW-0812">Transmembrane</keyword>
<evidence type="ECO:0000256" key="5">
    <source>
        <dbReference type="ARBA" id="ARBA00022982"/>
    </source>
</evidence>
<keyword evidence="2 6" id="KW-0597">Phosphoprotein</keyword>
<dbReference type="EC" id="7.-.-.-" evidence="6"/>
<comment type="similarity">
    <text evidence="6">Belongs to the RnfG family.</text>
</comment>
<name>A0A6N8DM24_RHOAC</name>
<organism evidence="9 10">
    <name type="scientific">Rhodoblastus acidophilus</name>
    <name type="common">Rhodopseudomonas acidophila</name>
    <dbReference type="NCBI Taxonomy" id="1074"/>
    <lineage>
        <taxon>Bacteria</taxon>
        <taxon>Pseudomonadati</taxon>
        <taxon>Pseudomonadota</taxon>
        <taxon>Alphaproteobacteria</taxon>
        <taxon>Hyphomicrobiales</taxon>
        <taxon>Rhodoblastaceae</taxon>
        <taxon>Rhodoblastus</taxon>
    </lineage>
</organism>
<gene>
    <name evidence="6" type="primary">rnfG</name>
    <name evidence="9" type="ORF">GJ654_04405</name>
</gene>
<comment type="cofactor">
    <cofactor evidence="6">
        <name>FMN</name>
        <dbReference type="ChEBI" id="CHEBI:58210"/>
    </cofactor>
</comment>
<dbReference type="PIRSF" id="PIRSF006091">
    <property type="entry name" value="E_trnsport_RnfG"/>
    <property type="match status" value="1"/>
</dbReference>
<evidence type="ECO:0000313" key="10">
    <source>
        <dbReference type="Proteomes" id="UP000439113"/>
    </source>
</evidence>
<sequence length="221" mass="23713">MAHATPTFTLLRALSVVSAVCGLIIVASYLLTLDRAKDNRRLASERAVVKVLPNAKIVKPFLALANGDIVPAGEGDPPSGAIRFYAAYDEKGRLDGIAAEGAAKGYADIVRVMFGYRKDCQCIVGIGVVSMRETPGIGDKILTDKDFLANFNALDVRLNDELTALANEVKVVKHGTKTEKWQIDAISGTTITSRAVGKGINEAAQVLLPRLVPKLDRLEKP</sequence>
<comment type="function">
    <text evidence="6">Part of a membrane-bound complex that couples electron transfer with translocation of ions across the membrane.</text>
</comment>
<keyword evidence="3 6" id="KW-0285">Flavoprotein</keyword>
<feature type="domain" description="FMN-binding" evidence="8">
    <location>
        <begin position="105"/>
        <end position="207"/>
    </location>
</feature>
<proteinExistence type="inferred from homology"/>
<dbReference type="InterPro" id="IPR007329">
    <property type="entry name" value="FMN-bd"/>
</dbReference>
<dbReference type="GO" id="GO:0009055">
    <property type="term" value="F:electron transfer activity"/>
    <property type="evidence" value="ECO:0007669"/>
    <property type="project" value="InterPro"/>
</dbReference>
<keyword evidence="1 6" id="KW-0813">Transport</keyword>
<dbReference type="GO" id="GO:0010181">
    <property type="term" value="F:FMN binding"/>
    <property type="evidence" value="ECO:0007669"/>
    <property type="project" value="InterPro"/>
</dbReference>
<dbReference type="GO" id="GO:0005886">
    <property type="term" value="C:plasma membrane"/>
    <property type="evidence" value="ECO:0007669"/>
    <property type="project" value="UniProtKB-SubCell"/>
</dbReference>
<evidence type="ECO:0000256" key="2">
    <source>
        <dbReference type="ARBA" id="ARBA00022553"/>
    </source>
</evidence>
<dbReference type="PANTHER" id="PTHR36118:SF1">
    <property type="entry name" value="ION-TRANSLOCATING OXIDOREDUCTASE COMPLEX SUBUNIT G"/>
    <property type="match status" value="1"/>
</dbReference>
<feature type="modified residue" description="FMN phosphoryl threonine" evidence="6">
    <location>
        <position position="190"/>
    </location>
</feature>